<dbReference type="InterPro" id="IPR008969">
    <property type="entry name" value="CarboxyPept-like_regulatory"/>
</dbReference>
<dbReference type="Pfam" id="PF13620">
    <property type="entry name" value="CarboxypepD_reg"/>
    <property type="match status" value="1"/>
</dbReference>
<feature type="region of interest" description="Disordered" evidence="1">
    <location>
        <begin position="460"/>
        <end position="491"/>
    </location>
</feature>
<organism evidence="2 3">
    <name type="scientific">Fodinibius salinus</name>
    <dbReference type="NCBI Taxonomy" id="860790"/>
    <lineage>
        <taxon>Bacteria</taxon>
        <taxon>Pseudomonadati</taxon>
        <taxon>Balneolota</taxon>
        <taxon>Balneolia</taxon>
        <taxon>Balneolales</taxon>
        <taxon>Balneolaceae</taxon>
        <taxon>Fodinibius</taxon>
    </lineage>
</organism>
<dbReference type="SUPFAM" id="SSF49464">
    <property type="entry name" value="Carboxypeptidase regulatory domain-like"/>
    <property type="match status" value="1"/>
</dbReference>
<comment type="caution">
    <text evidence="2">The sequence shown here is derived from an EMBL/GenBank/DDBJ whole genome shotgun (WGS) entry which is preliminary data.</text>
</comment>
<evidence type="ECO:0000313" key="2">
    <source>
        <dbReference type="EMBL" id="TYP95325.1"/>
    </source>
</evidence>
<keyword evidence="3" id="KW-1185">Reference proteome</keyword>
<keyword evidence="2" id="KW-0645">Protease</keyword>
<protein>
    <submittedName>
        <fullName evidence="2">Carboxypeptidase regulatory-like domain-containing protein</fullName>
    </submittedName>
</protein>
<dbReference type="AlphaFoldDB" id="A0A5D3YME9"/>
<dbReference type="Gene3D" id="2.60.40.10">
    <property type="entry name" value="Immunoglobulins"/>
    <property type="match status" value="2"/>
</dbReference>
<proteinExistence type="predicted"/>
<keyword evidence="2" id="KW-0378">Hydrolase</keyword>
<dbReference type="GO" id="GO:0004180">
    <property type="term" value="F:carboxypeptidase activity"/>
    <property type="evidence" value="ECO:0007669"/>
    <property type="project" value="UniProtKB-KW"/>
</dbReference>
<keyword evidence="2" id="KW-0121">Carboxypeptidase</keyword>
<gene>
    <name evidence="2" type="ORF">LX73_0623</name>
</gene>
<dbReference type="OrthoDB" id="9764700at2"/>
<name>A0A5D3YME9_9BACT</name>
<feature type="region of interest" description="Disordered" evidence="1">
    <location>
        <begin position="146"/>
        <end position="168"/>
    </location>
</feature>
<evidence type="ECO:0000313" key="3">
    <source>
        <dbReference type="Proteomes" id="UP000324595"/>
    </source>
</evidence>
<accession>A0A5D3YME9</accession>
<dbReference type="EMBL" id="VNHY01000001">
    <property type="protein sequence ID" value="TYP95325.1"/>
    <property type="molecule type" value="Genomic_DNA"/>
</dbReference>
<dbReference type="Gene3D" id="2.60.40.1120">
    <property type="entry name" value="Carboxypeptidase-like, regulatory domain"/>
    <property type="match status" value="1"/>
</dbReference>
<reference evidence="2 3" key="1">
    <citation type="submission" date="2019-07" db="EMBL/GenBank/DDBJ databases">
        <title>Genomic Encyclopedia of Archaeal and Bacterial Type Strains, Phase II (KMG-II): from individual species to whole genera.</title>
        <authorList>
            <person name="Goeker M."/>
        </authorList>
    </citation>
    <scope>NUCLEOTIDE SEQUENCE [LARGE SCALE GENOMIC DNA]</scope>
    <source>
        <strain evidence="2 3">DSM 21935</strain>
    </source>
</reference>
<sequence>METSFNKGWCWFLFTNIYSIIEKIIRPFTPNHFHIMKNRYFLLLIFAVALITQACSSDSGTIVAGQVIEAGTGNAVDGAIVEITEPVDLQESTTTDSTGNFSFSVNVDETATVTLEVSKQNFETATRNFKLSSGNDVDDLVIELTSSTAGDGGDDSDDTIGGDSGPPAALELTSISSSNIAVKGTGGDVSAKFTFSVTDSAGRPVDQGYNIDFSIITGPGGGEYVQPATATTSSQGTVSSVINAGTQSGVIKLQASAGSNIASTPVLVAVGNGFPQGDNFRIAPTNINFEAWGLLASSQNSVKSNYVAVSLGDNRNNPVLPGTAVDFTTTAGNITASAVTDEKGVAIAELIPDGSRPGAASSPIPVHPRGIGWATVTARTVAENDNYVTVETDVLFTSSSNISINLYDPGTTTPATISIPSNGSQSFDLVIEDVNGYPIPAGSEMEVTSSTGTSNTFGTLTQGDHTSAGQGTTRFSFSVTDSDDQNPTEQNASIDVTITFPSENTATRGFQ</sequence>
<dbReference type="Proteomes" id="UP000324595">
    <property type="component" value="Unassembled WGS sequence"/>
</dbReference>
<evidence type="ECO:0000256" key="1">
    <source>
        <dbReference type="SAM" id="MobiDB-lite"/>
    </source>
</evidence>
<feature type="compositionally biased region" description="Polar residues" evidence="1">
    <location>
        <begin position="462"/>
        <end position="480"/>
    </location>
</feature>
<dbReference type="InterPro" id="IPR013783">
    <property type="entry name" value="Ig-like_fold"/>
</dbReference>